<organism evidence="2 3">
    <name type="scientific">Labrys miyagiensis</name>
    <dbReference type="NCBI Taxonomy" id="346912"/>
    <lineage>
        <taxon>Bacteria</taxon>
        <taxon>Pseudomonadati</taxon>
        <taxon>Pseudomonadota</taxon>
        <taxon>Alphaproteobacteria</taxon>
        <taxon>Hyphomicrobiales</taxon>
        <taxon>Xanthobacteraceae</taxon>
        <taxon>Labrys</taxon>
    </lineage>
</organism>
<name>A0ABQ6CL68_9HYPH</name>
<feature type="domain" description="DUF4347" evidence="1">
    <location>
        <begin position="53"/>
        <end position="135"/>
    </location>
</feature>
<dbReference type="Pfam" id="PF14252">
    <property type="entry name" value="DUF4347"/>
    <property type="match status" value="1"/>
</dbReference>
<reference evidence="3" key="1">
    <citation type="journal article" date="2019" name="Int. J. Syst. Evol. Microbiol.">
        <title>The Global Catalogue of Microorganisms (GCM) 10K type strain sequencing project: providing services to taxonomists for standard genome sequencing and annotation.</title>
        <authorList>
            <consortium name="The Broad Institute Genomics Platform"/>
            <consortium name="The Broad Institute Genome Sequencing Center for Infectious Disease"/>
            <person name="Wu L."/>
            <person name="Ma J."/>
        </authorList>
    </citation>
    <scope>NUCLEOTIDE SEQUENCE [LARGE SCALE GENOMIC DNA]</scope>
    <source>
        <strain evidence="3">NBRC 101365</strain>
    </source>
</reference>
<comment type="caution">
    <text evidence="2">The sequence shown here is derived from an EMBL/GenBank/DDBJ whole genome shotgun (WGS) entry which is preliminary data.</text>
</comment>
<accession>A0ABQ6CL68</accession>
<keyword evidence="3" id="KW-1185">Reference proteome</keyword>
<sequence length="185" mass="19977">MIMMQQPALAINSDDVPGPKYIMWRTRDAPRGSTAIWTANQIVVDNEAAWSFKKSQLLNVVINCHGEPGALLVGGDGRDGGRITMDNVGHFSILKGLNIGTIWLVACNAAKGTDGRQLCQQLATVSGCQVVAADDYQDVGVWGTIRLLTSTHGQIDEFEGNVYSFTPVGGARVIDPQEDIYTIKV</sequence>
<gene>
    <name evidence="2" type="ORF">GCM10007874_33790</name>
</gene>
<dbReference type="InterPro" id="IPR025592">
    <property type="entry name" value="DUF4347"/>
</dbReference>
<dbReference type="RefSeq" id="WP_284313452.1">
    <property type="nucleotide sequence ID" value="NZ_BSPC01000028.1"/>
</dbReference>
<evidence type="ECO:0000313" key="3">
    <source>
        <dbReference type="Proteomes" id="UP001156882"/>
    </source>
</evidence>
<dbReference type="Proteomes" id="UP001156882">
    <property type="component" value="Unassembled WGS sequence"/>
</dbReference>
<evidence type="ECO:0000259" key="1">
    <source>
        <dbReference type="Pfam" id="PF14252"/>
    </source>
</evidence>
<proteinExistence type="predicted"/>
<evidence type="ECO:0000313" key="2">
    <source>
        <dbReference type="EMBL" id="GLS20362.1"/>
    </source>
</evidence>
<protein>
    <recommendedName>
        <fullName evidence="1">DUF4347 domain-containing protein</fullName>
    </recommendedName>
</protein>
<dbReference type="EMBL" id="BSPC01000028">
    <property type="protein sequence ID" value="GLS20362.1"/>
    <property type="molecule type" value="Genomic_DNA"/>
</dbReference>